<accession>A0ABD1W020</accession>
<reference evidence="3" key="1">
    <citation type="submission" date="2024-07" db="EMBL/GenBank/DDBJ databases">
        <title>Two chromosome-level genome assemblies of Korean endemic species Abeliophyllum distichum and Forsythia ovata (Oleaceae).</title>
        <authorList>
            <person name="Jang H."/>
        </authorList>
    </citation>
    <scope>NUCLEOTIDE SEQUENCE [LARGE SCALE GENOMIC DNA]</scope>
</reference>
<dbReference type="AlphaFoldDB" id="A0ABD1W020"/>
<organism evidence="2 3">
    <name type="scientific">Abeliophyllum distichum</name>
    <dbReference type="NCBI Taxonomy" id="126358"/>
    <lineage>
        <taxon>Eukaryota</taxon>
        <taxon>Viridiplantae</taxon>
        <taxon>Streptophyta</taxon>
        <taxon>Embryophyta</taxon>
        <taxon>Tracheophyta</taxon>
        <taxon>Spermatophyta</taxon>
        <taxon>Magnoliopsida</taxon>
        <taxon>eudicotyledons</taxon>
        <taxon>Gunneridae</taxon>
        <taxon>Pentapetalae</taxon>
        <taxon>asterids</taxon>
        <taxon>lamiids</taxon>
        <taxon>Lamiales</taxon>
        <taxon>Oleaceae</taxon>
        <taxon>Forsythieae</taxon>
        <taxon>Abeliophyllum</taxon>
    </lineage>
</organism>
<comment type="caution">
    <text evidence="2">The sequence shown here is derived from an EMBL/GenBank/DDBJ whole genome shotgun (WGS) entry which is preliminary data.</text>
</comment>
<proteinExistence type="predicted"/>
<sequence length="108" mass="12283">MGDLLGGEASVEEMPVPSPMTSSTNSSQFDIGLQRWARAEKEAHKIICKVQPTAVSEERRRKVIDYVQRLMRLSLGAETDLPQFDDYNKDFSKDFDLPQSDDFSKAKR</sequence>
<gene>
    <name evidence="2" type="ORF">Adt_03111</name>
</gene>
<evidence type="ECO:0000313" key="3">
    <source>
        <dbReference type="Proteomes" id="UP001604336"/>
    </source>
</evidence>
<feature type="compositionally biased region" description="Polar residues" evidence="1">
    <location>
        <begin position="19"/>
        <end position="28"/>
    </location>
</feature>
<dbReference type="PANTHER" id="PTHR45979:SF2">
    <property type="entry name" value="PAP_OAS1 SUBSTRATE-BINDING DOMAIN SUPERFAMILY"/>
    <property type="match status" value="1"/>
</dbReference>
<keyword evidence="3" id="KW-1185">Reference proteome</keyword>
<dbReference type="Proteomes" id="UP001604336">
    <property type="component" value="Unassembled WGS sequence"/>
</dbReference>
<evidence type="ECO:0000256" key="1">
    <source>
        <dbReference type="SAM" id="MobiDB-lite"/>
    </source>
</evidence>
<dbReference type="InterPro" id="IPR058921">
    <property type="entry name" value="PAP/OAS1-rel"/>
</dbReference>
<dbReference type="EMBL" id="JBFOLK010000001">
    <property type="protein sequence ID" value="KAL2542133.1"/>
    <property type="molecule type" value="Genomic_DNA"/>
</dbReference>
<dbReference type="PANTHER" id="PTHR45979">
    <property type="entry name" value="PAP/OAS1 SUBSTRATE-BINDING DOMAIN SUPERFAMILY"/>
    <property type="match status" value="1"/>
</dbReference>
<feature type="region of interest" description="Disordered" evidence="1">
    <location>
        <begin position="1"/>
        <end position="28"/>
    </location>
</feature>
<protein>
    <submittedName>
        <fullName evidence="2">Uncharacterized protein</fullName>
    </submittedName>
</protein>
<evidence type="ECO:0000313" key="2">
    <source>
        <dbReference type="EMBL" id="KAL2542133.1"/>
    </source>
</evidence>
<name>A0ABD1W020_9LAMI</name>